<feature type="domain" description="Type I restriction enzyme R protein N-terminal" evidence="1">
    <location>
        <begin position="15"/>
        <end position="84"/>
    </location>
</feature>
<proteinExistence type="predicted"/>
<gene>
    <name evidence="2" type="ORF">M8H41_00085</name>
</gene>
<evidence type="ECO:0000313" key="2">
    <source>
        <dbReference type="EMBL" id="MDO0821263.1"/>
    </source>
</evidence>
<evidence type="ECO:0000259" key="1">
    <source>
        <dbReference type="Pfam" id="PF13588"/>
    </source>
</evidence>
<sequence>MENNHRELITSAKDLLINAYKYSEEQVIVDYPVLLKDGSTFKADLVLIKERTVPYVIVFVTSDAIPVEQVKMILSQSSLQYGVVYRIKGDAYSEFWGIEKKANVFTGKLEFENIPDYPNPHKFTNVNFIVDAIQSIMCLMTKTF</sequence>
<dbReference type="EMBL" id="JAMJEV010000001">
    <property type="protein sequence ID" value="MDO0821263.1"/>
    <property type="molecule type" value="Genomic_DNA"/>
</dbReference>
<comment type="caution">
    <text evidence="2">The sequence shown here is derived from an EMBL/GenBank/DDBJ whole genome shotgun (WGS) entry which is preliminary data.</text>
</comment>
<dbReference type="Proteomes" id="UP001176021">
    <property type="component" value="Unassembled WGS sequence"/>
</dbReference>
<dbReference type="RefSeq" id="WP_301997356.1">
    <property type="nucleotide sequence ID" value="NZ_JAMJEV010000001.1"/>
</dbReference>
<evidence type="ECO:0000313" key="3">
    <source>
        <dbReference type="Proteomes" id="UP001176021"/>
    </source>
</evidence>
<organism evidence="2 3">
    <name type="scientific">Desulfosporosinus nitroreducens</name>
    <dbReference type="NCBI Taxonomy" id="2018668"/>
    <lineage>
        <taxon>Bacteria</taxon>
        <taxon>Bacillati</taxon>
        <taxon>Bacillota</taxon>
        <taxon>Clostridia</taxon>
        <taxon>Eubacteriales</taxon>
        <taxon>Desulfitobacteriaceae</taxon>
        <taxon>Desulfosporosinus</taxon>
    </lineage>
</organism>
<accession>A0ABT8QIY7</accession>
<dbReference type="Pfam" id="PF13588">
    <property type="entry name" value="HSDR_N_2"/>
    <property type="match status" value="1"/>
</dbReference>
<keyword evidence="3" id="KW-1185">Reference proteome</keyword>
<protein>
    <submittedName>
        <fullName evidence="2">Type I restriction enzyme HsdR N-terminal domain-containing protein</fullName>
    </submittedName>
</protein>
<reference evidence="2" key="1">
    <citation type="submission" date="2022-05" db="EMBL/GenBank/DDBJ databases">
        <title>Expanded diversity of anoxic marine methylotrophy in a Black Sea sulfate reducing microorganism.</title>
        <authorList>
            <person name="Fischer P.Q."/>
            <person name="Stams A.J.M."/>
            <person name="Villanueva L."/>
            <person name="Sousa D.Z."/>
        </authorList>
    </citation>
    <scope>NUCLEOTIDE SEQUENCE</scope>
    <source>
        <strain evidence="2">P130</strain>
    </source>
</reference>
<dbReference type="InterPro" id="IPR029464">
    <property type="entry name" value="HSDR_N"/>
</dbReference>
<name>A0ABT8QIY7_9FIRM</name>